<evidence type="ECO:0000313" key="5">
    <source>
        <dbReference type="Proteomes" id="UP000198424"/>
    </source>
</evidence>
<keyword evidence="1" id="KW-0472">Membrane</keyword>
<dbReference type="EMBL" id="JPRM01000019">
    <property type="protein sequence ID" value="KFF15692.1"/>
    <property type="molecule type" value="Genomic_DNA"/>
</dbReference>
<keyword evidence="5" id="KW-1185">Reference proteome</keyword>
<dbReference type="Proteomes" id="UP000028712">
    <property type="component" value="Unassembled WGS sequence"/>
</dbReference>
<evidence type="ECO:0000256" key="1">
    <source>
        <dbReference type="SAM" id="Phobius"/>
    </source>
</evidence>
<reference evidence="3 5" key="2">
    <citation type="submission" date="2016-11" db="EMBL/GenBank/DDBJ databases">
        <title>Whole genomes of Flavobacteriaceae.</title>
        <authorList>
            <person name="Stine C."/>
            <person name="Li C."/>
            <person name="Tadesse D."/>
        </authorList>
    </citation>
    <scope>NUCLEOTIDE SEQUENCE [LARGE SCALE GENOMIC DNA]</scope>
    <source>
        <strain evidence="3 5">ATCC 29551</strain>
    </source>
</reference>
<proteinExistence type="predicted"/>
<protein>
    <submittedName>
        <fullName evidence="2">Uncharacterized protein</fullName>
    </submittedName>
</protein>
<keyword evidence="1" id="KW-1133">Transmembrane helix</keyword>
<evidence type="ECO:0000313" key="2">
    <source>
        <dbReference type="EMBL" id="KFF15692.1"/>
    </source>
</evidence>
<comment type="caution">
    <text evidence="2">The sequence shown here is derived from an EMBL/GenBank/DDBJ whole genome shotgun (WGS) entry which is preliminary data.</text>
</comment>
<organism evidence="2 4">
    <name type="scientific">Flavobacterium hydatis</name>
    <name type="common">Cytophaga aquatilis</name>
    <dbReference type="NCBI Taxonomy" id="991"/>
    <lineage>
        <taxon>Bacteria</taxon>
        <taxon>Pseudomonadati</taxon>
        <taxon>Bacteroidota</taxon>
        <taxon>Flavobacteriia</taxon>
        <taxon>Flavobacteriales</taxon>
        <taxon>Flavobacteriaceae</taxon>
        <taxon>Flavobacterium</taxon>
    </lineage>
</organism>
<dbReference type="Proteomes" id="UP000198424">
    <property type="component" value="Unassembled WGS sequence"/>
</dbReference>
<accession>A0A086AG78</accession>
<evidence type="ECO:0000313" key="3">
    <source>
        <dbReference type="EMBL" id="OXA86581.1"/>
    </source>
</evidence>
<reference evidence="2 4" key="1">
    <citation type="submission" date="2014-07" db="EMBL/GenBank/DDBJ databases">
        <title>Genome of Flavobacterium hydatis DSM 2063.</title>
        <authorList>
            <person name="Pipes S.E."/>
            <person name="Stropko S.J."/>
            <person name="Newman J.D."/>
        </authorList>
    </citation>
    <scope>NUCLEOTIDE SEQUENCE [LARGE SCALE GENOMIC DNA]</scope>
    <source>
        <strain evidence="2 4">DSM 2063</strain>
    </source>
</reference>
<dbReference type="AlphaFoldDB" id="A0A086AG78"/>
<evidence type="ECO:0000313" key="4">
    <source>
        <dbReference type="Proteomes" id="UP000028712"/>
    </source>
</evidence>
<sequence length="65" mass="7658">MSSTIRKIRIAGMKRNLQSSSIYPDEALRITIPKDNKKQRRIVLSIILFLGEMLLVRYFFDRSTK</sequence>
<dbReference type="EMBL" id="MUGY01000045">
    <property type="protein sequence ID" value="OXA86581.1"/>
    <property type="molecule type" value="Genomic_DNA"/>
</dbReference>
<gene>
    <name evidence="3" type="ORF">B0A62_23540</name>
    <name evidence="2" type="ORF">IW20_13570</name>
</gene>
<name>A0A086AG78_FLAHY</name>
<feature type="transmembrane region" description="Helical" evidence="1">
    <location>
        <begin position="42"/>
        <end position="60"/>
    </location>
</feature>
<keyword evidence="1" id="KW-0812">Transmembrane</keyword>